<protein>
    <submittedName>
        <fullName evidence="1">Uncharacterized protein</fullName>
    </submittedName>
</protein>
<gene>
    <name evidence="1" type="ORF">pdam_00020852</name>
</gene>
<dbReference type="Proteomes" id="UP000275408">
    <property type="component" value="Unassembled WGS sequence"/>
</dbReference>
<evidence type="ECO:0000313" key="1">
    <source>
        <dbReference type="EMBL" id="RMX46136.1"/>
    </source>
</evidence>
<organism evidence="1 2">
    <name type="scientific">Pocillopora damicornis</name>
    <name type="common">Cauliflower coral</name>
    <name type="synonym">Millepora damicornis</name>
    <dbReference type="NCBI Taxonomy" id="46731"/>
    <lineage>
        <taxon>Eukaryota</taxon>
        <taxon>Metazoa</taxon>
        <taxon>Cnidaria</taxon>
        <taxon>Anthozoa</taxon>
        <taxon>Hexacorallia</taxon>
        <taxon>Scleractinia</taxon>
        <taxon>Astrocoeniina</taxon>
        <taxon>Pocilloporidae</taxon>
        <taxon>Pocillopora</taxon>
    </lineage>
</organism>
<comment type="caution">
    <text evidence="1">The sequence shown here is derived from an EMBL/GenBank/DDBJ whole genome shotgun (WGS) entry which is preliminary data.</text>
</comment>
<evidence type="ECO:0000313" key="2">
    <source>
        <dbReference type="Proteomes" id="UP000275408"/>
    </source>
</evidence>
<sequence length="128" mass="14642">MLCKLLPTQTIENTLPQYFPSRHIATCFLQIGKYTVMTLDSPLLSTTYFRTNLKKLTILYQGPKIWNSLPISITSFIVAFSATESIYASRRVPLHQGNELLQRRVEDFCISFISYHLQVAGMAEMAFT</sequence>
<proteinExistence type="predicted"/>
<dbReference type="EMBL" id="RCHS01002724">
    <property type="protein sequence ID" value="RMX46136.1"/>
    <property type="molecule type" value="Genomic_DNA"/>
</dbReference>
<reference evidence="1 2" key="1">
    <citation type="journal article" date="2018" name="Sci. Rep.">
        <title>Comparative analysis of the Pocillopora damicornis genome highlights role of immune system in coral evolution.</title>
        <authorList>
            <person name="Cunning R."/>
            <person name="Bay R.A."/>
            <person name="Gillette P."/>
            <person name="Baker A.C."/>
            <person name="Traylor-Knowles N."/>
        </authorList>
    </citation>
    <scope>NUCLEOTIDE SEQUENCE [LARGE SCALE GENOMIC DNA]</scope>
    <source>
        <strain evidence="1">RSMAS</strain>
        <tissue evidence="1">Whole animal</tissue>
    </source>
</reference>
<dbReference type="AlphaFoldDB" id="A0A3M6TXP7"/>
<keyword evidence="2" id="KW-1185">Reference proteome</keyword>
<name>A0A3M6TXP7_POCDA</name>
<accession>A0A3M6TXP7</accession>